<organism evidence="2 3">
    <name type="scientific">Cyanomargarita calcarea GSE-NOS-MK-12-04C</name>
    <dbReference type="NCBI Taxonomy" id="2839659"/>
    <lineage>
        <taxon>Bacteria</taxon>
        <taxon>Bacillati</taxon>
        <taxon>Cyanobacteriota</taxon>
        <taxon>Cyanophyceae</taxon>
        <taxon>Nostocales</taxon>
        <taxon>Cyanomargaritaceae</taxon>
        <taxon>Cyanomargarita</taxon>
    </lineage>
</organism>
<evidence type="ECO:0000259" key="1">
    <source>
        <dbReference type="Pfam" id="PF00534"/>
    </source>
</evidence>
<dbReference type="InterPro" id="IPR001296">
    <property type="entry name" value="Glyco_trans_1"/>
</dbReference>
<dbReference type="GO" id="GO:0016757">
    <property type="term" value="F:glycosyltransferase activity"/>
    <property type="evidence" value="ECO:0007669"/>
    <property type="project" value="UniProtKB-KW"/>
</dbReference>
<dbReference type="Pfam" id="PF00534">
    <property type="entry name" value="Glycos_transf_1"/>
    <property type="match status" value="1"/>
</dbReference>
<feature type="domain" description="Glycosyl transferase family 1" evidence="1">
    <location>
        <begin position="210"/>
        <end position="365"/>
    </location>
</feature>
<dbReference type="EMBL" id="JAHHGZ010000033">
    <property type="protein sequence ID" value="MBW4670597.1"/>
    <property type="molecule type" value="Genomic_DNA"/>
</dbReference>
<comment type="caution">
    <text evidence="2">The sequence shown here is derived from an EMBL/GenBank/DDBJ whole genome shotgun (WGS) entry which is preliminary data.</text>
</comment>
<dbReference type="PANTHER" id="PTHR45947">
    <property type="entry name" value="SULFOQUINOVOSYL TRANSFERASE SQD2"/>
    <property type="match status" value="1"/>
</dbReference>
<accession>A0A951QT43</accession>
<name>A0A951QT43_9CYAN</name>
<protein>
    <submittedName>
        <fullName evidence="2">Glycosyltransferase</fullName>
        <ecNumber evidence="2">2.4.-.-</ecNumber>
    </submittedName>
</protein>
<dbReference type="InterPro" id="IPR050194">
    <property type="entry name" value="Glycosyltransferase_grp1"/>
</dbReference>
<dbReference type="EC" id="2.4.-.-" evidence="2"/>
<dbReference type="AlphaFoldDB" id="A0A951QT43"/>
<dbReference type="PANTHER" id="PTHR45947:SF3">
    <property type="entry name" value="SULFOQUINOVOSYL TRANSFERASE SQD2"/>
    <property type="match status" value="1"/>
</dbReference>
<reference evidence="2" key="1">
    <citation type="submission" date="2021-05" db="EMBL/GenBank/DDBJ databases">
        <authorList>
            <person name="Pietrasiak N."/>
            <person name="Ward R."/>
            <person name="Stajich J.E."/>
            <person name="Kurbessoian T."/>
        </authorList>
    </citation>
    <scope>NUCLEOTIDE SEQUENCE</scope>
    <source>
        <strain evidence="2">GSE-NOS-MK-12-04C</strain>
    </source>
</reference>
<sequence length="404" mass="46058">MRKPVLTIFYQFNPWNSTIGGIQTLINIFIKYAPKEFEVRLVGTGENKNQPVGRWQEAEFEGREIKFLPLFTIENDNVRHLIPTTLKYTTALLGRCYASDFMHFYRLEPTLAALSWLGEKTLFIQNDIQKQMESKNDRNAILWRRFPVGYYALERLLVGQFNQIFSCNTDSLELYQQRYPDVRDRLSYLKNTFDGDIFYPLSPKERRNGRQELARKNGLSEDTSFILFAGRLHPQKDPMLLIRAMAALNDPKIHLLIAGDGELAVEVRALIAELNLSERITMLGAMKQAELANLHQVCNALVLSSAFEGLPFVVLEALACGTPIVTTKAGDTPRLLTADSGIVCLERTPECIADALHKVVMNPEDYPVASCVRVAEPYAARTVVNEVYSQMWQRWEQRQFSVVG</sequence>
<dbReference type="Proteomes" id="UP000729701">
    <property type="component" value="Unassembled WGS sequence"/>
</dbReference>
<keyword evidence="2" id="KW-0808">Transferase</keyword>
<evidence type="ECO:0000313" key="2">
    <source>
        <dbReference type="EMBL" id="MBW4670597.1"/>
    </source>
</evidence>
<proteinExistence type="predicted"/>
<dbReference type="Gene3D" id="3.40.50.2000">
    <property type="entry name" value="Glycogen Phosphorylase B"/>
    <property type="match status" value="2"/>
</dbReference>
<reference evidence="2" key="2">
    <citation type="journal article" date="2022" name="Microbiol. Resour. Announc.">
        <title>Metagenome Sequencing to Explore Phylogenomics of Terrestrial Cyanobacteria.</title>
        <authorList>
            <person name="Ward R.D."/>
            <person name="Stajich J.E."/>
            <person name="Johansen J.R."/>
            <person name="Huntemann M."/>
            <person name="Clum A."/>
            <person name="Foster B."/>
            <person name="Foster B."/>
            <person name="Roux S."/>
            <person name="Palaniappan K."/>
            <person name="Varghese N."/>
            <person name="Mukherjee S."/>
            <person name="Reddy T.B.K."/>
            <person name="Daum C."/>
            <person name="Copeland A."/>
            <person name="Chen I.A."/>
            <person name="Ivanova N.N."/>
            <person name="Kyrpides N.C."/>
            <person name="Shapiro N."/>
            <person name="Eloe-Fadrosh E.A."/>
            <person name="Pietrasiak N."/>
        </authorList>
    </citation>
    <scope>NUCLEOTIDE SEQUENCE</scope>
    <source>
        <strain evidence="2">GSE-NOS-MK-12-04C</strain>
    </source>
</reference>
<evidence type="ECO:0000313" key="3">
    <source>
        <dbReference type="Proteomes" id="UP000729701"/>
    </source>
</evidence>
<dbReference type="SUPFAM" id="SSF53756">
    <property type="entry name" value="UDP-Glycosyltransferase/glycogen phosphorylase"/>
    <property type="match status" value="1"/>
</dbReference>
<gene>
    <name evidence="2" type="ORF">KME60_25055</name>
</gene>
<keyword evidence="2" id="KW-0328">Glycosyltransferase</keyword>